<feature type="compositionally biased region" description="Polar residues" evidence="1">
    <location>
        <begin position="710"/>
        <end position="719"/>
    </location>
</feature>
<feature type="compositionally biased region" description="Basic and acidic residues" evidence="1">
    <location>
        <begin position="380"/>
        <end position="394"/>
    </location>
</feature>
<feature type="compositionally biased region" description="Polar residues" evidence="1">
    <location>
        <begin position="182"/>
        <end position="199"/>
    </location>
</feature>
<dbReference type="OrthoDB" id="10003330at2759"/>
<evidence type="ECO:0000313" key="3">
    <source>
        <dbReference type="Proteomes" id="UP000024635"/>
    </source>
</evidence>
<feature type="compositionally biased region" description="Polar residues" evidence="1">
    <location>
        <begin position="395"/>
        <end position="405"/>
    </location>
</feature>
<feature type="compositionally biased region" description="Polar residues" evidence="1">
    <location>
        <begin position="856"/>
        <end position="872"/>
    </location>
</feature>
<dbReference type="Proteomes" id="UP000024635">
    <property type="component" value="Unassembled WGS sequence"/>
</dbReference>
<feature type="compositionally biased region" description="Low complexity" evidence="1">
    <location>
        <begin position="670"/>
        <end position="679"/>
    </location>
</feature>
<accession>A0A016SY67</accession>
<dbReference type="AlphaFoldDB" id="A0A016SY67"/>
<name>A0A016SY67_9BILA</name>
<comment type="caution">
    <text evidence="2">The sequence shown here is derived from an EMBL/GenBank/DDBJ whole genome shotgun (WGS) entry which is preliminary data.</text>
</comment>
<organism evidence="2 3">
    <name type="scientific">Ancylostoma ceylanicum</name>
    <dbReference type="NCBI Taxonomy" id="53326"/>
    <lineage>
        <taxon>Eukaryota</taxon>
        <taxon>Metazoa</taxon>
        <taxon>Ecdysozoa</taxon>
        <taxon>Nematoda</taxon>
        <taxon>Chromadorea</taxon>
        <taxon>Rhabditida</taxon>
        <taxon>Rhabditina</taxon>
        <taxon>Rhabditomorpha</taxon>
        <taxon>Strongyloidea</taxon>
        <taxon>Ancylostomatidae</taxon>
        <taxon>Ancylostomatinae</taxon>
        <taxon>Ancylostoma</taxon>
    </lineage>
</organism>
<feature type="region of interest" description="Disordered" evidence="1">
    <location>
        <begin position="476"/>
        <end position="526"/>
    </location>
</feature>
<dbReference type="EMBL" id="JARK01001496">
    <property type="protein sequence ID" value="EYB95372.1"/>
    <property type="molecule type" value="Genomic_DNA"/>
</dbReference>
<evidence type="ECO:0000313" key="2">
    <source>
        <dbReference type="EMBL" id="EYB95372.1"/>
    </source>
</evidence>
<protein>
    <submittedName>
        <fullName evidence="2">Uncharacterized protein</fullName>
    </submittedName>
</protein>
<sequence>MALTRSDTGFISESDTSCQDLSRSFHALEFIDSSVGGFTQRAAHHPAALRRRKSETELPVDDAVVFSLADEQQRAYQDSDRPVLRRRRFTRKQRKSVTIDPETSLILATGAQSTSSSDEEEHRSRSSSTRPSARLNKSRGLSASVNALAPKEEAKPEKKKSHPRGPAARRAGRRSALLKSQVAASTTNLDQLKTPSSQLRPERRSMSVRDLNGEEFDFSNKDSVTRWTSQILAELDSLPSSCVDLTRSEKIDNFSMFSGKIDRINRKNFVLDDNRKFSTLQMRSTAPPPPVPPHRKSMFESQQLIDKISTHNELMTSSVIEPMTSTFGSTSSSAVAAAPARSETDMTSSIDSVNSWISSFENLMTSSFQDVMRGSVYSTRSDRSASLTRDREDSNATTLVPLSSESEGEDGTPLALTPTPIEELPIPTSSDKSSSSEVMAVSLIVNSDELSQDPVLHNESSDPTKPIPARRTVLTERNSTQKTTAPTTLDRISASSGSGKSVQINGADQESNGYISSTMPRPKKEFNCEVSPVPVRRRQFADDALQETDTKLNASIARLSRSVYGSVNCDEPHPPALNRLSIPVIRTERWASEQSIDQSGTNDLEKWKKRAQCRSREHHDPYAMNEPRSVNRVVASLIRSIEDSRYTAPDRPAHLTVDNNQGQDAATQTSPFSISRSSSFDWINEPTEGGLRDLKTPLSTPRSERLPQLPTVSKQVESSSETDDADREVAEMTQNVEGADSRGRRDGSAMDREKNKLFAEMEESIAMLLEYGQPLPKPPPRRHMSREKSNDSNSLTFSQASGGSKPSTDSLPSDLRRSGGSLAMTESIYDNMPKERRKKSQDVTSPVPKPRIRQPSIGSLISSDNGSTQLTPEQPRKSIKSIEAKPTNQYANLTTLTVPSLTARAGSCEMLAACPNEPDNYNLEAKLKSAGTSYYFNYY</sequence>
<feature type="compositionally biased region" description="Polar residues" evidence="1">
    <location>
        <begin position="493"/>
        <end position="519"/>
    </location>
</feature>
<feature type="region of interest" description="Disordered" evidence="1">
    <location>
        <begin position="376"/>
        <end position="437"/>
    </location>
</feature>
<feature type="compositionally biased region" description="Polar residues" evidence="1">
    <location>
        <begin position="476"/>
        <end position="487"/>
    </location>
</feature>
<reference evidence="3" key="1">
    <citation type="journal article" date="2015" name="Nat. Genet.">
        <title>The genome and transcriptome of the zoonotic hookworm Ancylostoma ceylanicum identify infection-specific gene families.</title>
        <authorList>
            <person name="Schwarz E.M."/>
            <person name="Hu Y."/>
            <person name="Antoshechkin I."/>
            <person name="Miller M.M."/>
            <person name="Sternberg P.W."/>
            <person name="Aroian R.V."/>
        </authorList>
    </citation>
    <scope>NUCLEOTIDE SEQUENCE</scope>
    <source>
        <strain evidence="3">HY135</strain>
    </source>
</reference>
<feature type="region of interest" description="Disordered" evidence="1">
    <location>
        <begin position="772"/>
        <end position="878"/>
    </location>
</feature>
<feature type="region of interest" description="Disordered" evidence="1">
    <location>
        <begin position="645"/>
        <end position="750"/>
    </location>
</feature>
<feature type="compositionally biased region" description="Polar residues" evidence="1">
    <location>
        <begin position="657"/>
        <end position="669"/>
    </location>
</feature>
<feature type="compositionally biased region" description="Basic and acidic residues" evidence="1">
    <location>
        <begin position="739"/>
        <end position="750"/>
    </location>
</feature>
<keyword evidence="3" id="KW-1185">Reference proteome</keyword>
<feature type="region of interest" description="Disordered" evidence="1">
    <location>
        <begin position="76"/>
        <end position="205"/>
    </location>
</feature>
<proteinExistence type="predicted"/>
<feature type="compositionally biased region" description="Basic residues" evidence="1">
    <location>
        <begin position="84"/>
        <end position="95"/>
    </location>
</feature>
<feature type="compositionally biased region" description="Polar residues" evidence="1">
    <location>
        <begin position="791"/>
        <end position="811"/>
    </location>
</feature>
<evidence type="ECO:0000256" key="1">
    <source>
        <dbReference type="SAM" id="MobiDB-lite"/>
    </source>
</evidence>
<feature type="compositionally biased region" description="Low complexity" evidence="1">
    <location>
        <begin position="416"/>
        <end position="436"/>
    </location>
</feature>
<gene>
    <name evidence="2" type="primary">Acey_s0160.g3321</name>
    <name evidence="2" type="synonym">Acey-gei-1</name>
    <name evidence="2" type="ORF">Y032_0160g3321</name>
</gene>